<dbReference type="PROSITE" id="PS51292">
    <property type="entry name" value="ZF_RING_CH"/>
    <property type="match status" value="1"/>
</dbReference>
<feature type="transmembrane region" description="Helical" evidence="14">
    <location>
        <begin position="1252"/>
        <end position="1275"/>
    </location>
</feature>
<evidence type="ECO:0000256" key="3">
    <source>
        <dbReference type="ARBA" id="ARBA00004906"/>
    </source>
</evidence>
<feature type="transmembrane region" description="Helical" evidence="14">
    <location>
        <begin position="693"/>
        <end position="714"/>
    </location>
</feature>
<feature type="transmembrane region" description="Helical" evidence="14">
    <location>
        <begin position="934"/>
        <end position="954"/>
    </location>
</feature>
<dbReference type="SMART" id="SM00744">
    <property type="entry name" value="RINGv"/>
    <property type="match status" value="1"/>
</dbReference>
<feature type="transmembrane region" description="Helical" evidence="14">
    <location>
        <begin position="1296"/>
        <end position="1321"/>
    </location>
</feature>
<feature type="compositionally biased region" description="Polar residues" evidence="13">
    <location>
        <begin position="450"/>
        <end position="462"/>
    </location>
</feature>
<feature type="region of interest" description="Disordered" evidence="13">
    <location>
        <begin position="349"/>
        <end position="390"/>
    </location>
</feature>
<reference evidence="16 17" key="1">
    <citation type="submission" date="2024-01" db="EMBL/GenBank/DDBJ databases">
        <title>Comparative genomics of Cryptococcus and Kwoniella reveals pathogenesis evolution and contrasting modes of karyotype evolution via chromosome fusion or intercentromeric recombination.</title>
        <authorList>
            <person name="Coelho M.A."/>
            <person name="David-Palma M."/>
            <person name="Shea T."/>
            <person name="Bowers K."/>
            <person name="McGinley-Smith S."/>
            <person name="Mohammad A.W."/>
            <person name="Gnirke A."/>
            <person name="Yurkov A.M."/>
            <person name="Nowrousian M."/>
            <person name="Sun S."/>
            <person name="Cuomo C.A."/>
            <person name="Heitman J."/>
        </authorList>
    </citation>
    <scope>NUCLEOTIDE SEQUENCE [LARGE SCALE GENOMIC DNA]</scope>
    <source>
        <strain evidence="16">CBS 11374</strain>
    </source>
</reference>
<feature type="region of interest" description="Disordered" evidence="13">
    <location>
        <begin position="1495"/>
        <end position="1553"/>
    </location>
</feature>
<organism evidence="16 17">
    <name type="scientific">Kwoniella shivajii</name>
    <dbReference type="NCBI Taxonomy" id="564305"/>
    <lineage>
        <taxon>Eukaryota</taxon>
        <taxon>Fungi</taxon>
        <taxon>Dikarya</taxon>
        <taxon>Basidiomycota</taxon>
        <taxon>Agaricomycotina</taxon>
        <taxon>Tremellomycetes</taxon>
        <taxon>Tremellales</taxon>
        <taxon>Cryptococcaceae</taxon>
        <taxon>Kwoniella</taxon>
    </lineage>
</organism>
<evidence type="ECO:0000313" key="17">
    <source>
        <dbReference type="Proteomes" id="UP001329825"/>
    </source>
</evidence>
<name>A0ABZ1D4A7_9TREE</name>
<keyword evidence="11 14" id="KW-1133">Transmembrane helix</keyword>
<dbReference type="SUPFAM" id="SSF57850">
    <property type="entry name" value="RING/U-box"/>
    <property type="match status" value="1"/>
</dbReference>
<feature type="compositionally biased region" description="Basic and acidic residues" evidence="13">
    <location>
        <begin position="416"/>
        <end position="425"/>
    </location>
</feature>
<feature type="compositionally biased region" description="Basic and acidic residues" evidence="13">
    <location>
        <begin position="379"/>
        <end position="388"/>
    </location>
</feature>
<evidence type="ECO:0000256" key="8">
    <source>
        <dbReference type="ARBA" id="ARBA00022771"/>
    </source>
</evidence>
<comment type="catalytic activity">
    <reaction evidence="1">
        <text>S-ubiquitinyl-[E2 ubiquitin-conjugating enzyme]-L-cysteine + [acceptor protein]-L-lysine = [E2 ubiquitin-conjugating enzyme]-L-cysteine + N(6)-ubiquitinyl-[acceptor protein]-L-lysine.</text>
        <dbReference type="EC" id="2.3.2.27"/>
    </reaction>
</comment>
<feature type="domain" description="RING-CH-type" evidence="15">
    <location>
        <begin position="10"/>
        <end position="71"/>
    </location>
</feature>
<comment type="subcellular location">
    <subcellularLocation>
        <location evidence="2">Membrane</location>
        <topology evidence="2">Multi-pass membrane protein</topology>
    </subcellularLocation>
</comment>
<keyword evidence="5" id="KW-0808">Transferase</keyword>
<keyword evidence="6 14" id="KW-0812">Transmembrane</keyword>
<evidence type="ECO:0000256" key="12">
    <source>
        <dbReference type="ARBA" id="ARBA00023136"/>
    </source>
</evidence>
<feature type="compositionally biased region" description="Basic and acidic residues" evidence="13">
    <location>
        <begin position="484"/>
        <end position="528"/>
    </location>
</feature>
<dbReference type="GeneID" id="87957987"/>
<evidence type="ECO:0000256" key="9">
    <source>
        <dbReference type="ARBA" id="ARBA00022786"/>
    </source>
</evidence>
<evidence type="ECO:0000256" key="10">
    <source>
        <dbReference type="ARBA" id="ARBA00022833"/>
    </source>
</evidence>
<dbReference type="CDD" id="cd16702">
    <property type="entry name" value="RING_CH-C4HC3_MARCH6"/>
    <property type="match status" value="1"/>
</dbReference>
<feature type="transmembrane region" description="Helical" evidence="14">
    <location>
        <begin position="1207"/>
        <end position="1232"/>
    </location>
</feature>
<feature type="region of interest" description="Disordered" evidence="13">
    <location>
        <begin position="416"/>
        <end position="438"/>
    </location>
</feature>
<keyword evidence="8" id="KW-0863">Zinc-finger</keyword>
<evidence type="ECO:0000256" key="5">
    <source>
        <dbReference type="ARBA" id="ARBA00022679"/>
    </source>
</evidence>
<feature type="compositionally biased region" description="Acidic residues" evidence="13">
    <location>
        <begin position="605"/>
        <end position="628"/>
    </location>
</feature>
<feature type="transmembrane region" description="Helical" evidence="14">
    <location>
        <begin position="1402"/>
        <end position="1423"/>
    </location>
</feature>
<feature type="compositionally biased region" description="Acidic residues" evidence="13">
    <location>
        <begin position="1522"/>
        <end position="1547"/>
    </location>
</feature>
<feature type="compositionally biased region" description="Basic and acidic residues" evidence="13">
    <location>
        <begin position="1495"/>
        <end position="1521"/>
    </location>
</feature>
<protein>
    <recommendedName>
        <fullName evidence="4">RING-type E3 ubiquitin transferase</fullName>
        <ecNumber evidence="4">2.3.2.27</ecNumber>
    </recommendedName>
</protein>
<dbReference type="EMBL" id="CP141888">
    <property type="protein sequence ID" value="WRT68876.1"/>
    <property type="molecule type" value="Genomic_DNA"/>
</dbReference>
<dbReference type="Pfam" id="PF23113">
    <property type="entry name" value="MARCHF6_C"/>
    <property type="match status" value="1"/>
</dbReference>
<dbReference type="Gene3D" id="3.30.40.10">
    <property type="entry name" value="Zinc/RING finger domain, C3HC4 (zinc finger)"/>
    <property type="match status" value="1"/>
</dbReference>
<evidence type="ECO:0000256" key="4">
    <source>
        <dbReference type="ARBA" id="ARBA00012483"/>
    </source>
</evidence>
<dbReference type="InterPro" id="IPR056521">
    <property type="entry name" value="MARCHF6-like_C"/>
</dbReference>
<dbReference type="EC" id="2.3.2.27" evidence="4"/>
<feature type="transmembrane region" description="Helical" evidence="14">
    <location>
        <begin position="101"/>
        <end position="119"/>
    </location>
</feature>
<evidence type="ECO:0000256" key="6">
    <source>
        <dbReference type="ARBA" id="ARBA00022692"/>
    </source>
</evidence>
<comment type="pathway">
    <text evidence="3">Protein modification; protein ubiquitination.</text>
</comment>
<dbReference type="PANTHER" id="PTHR13145">
    <property type="entry name" value="SSM4 PROTEIN"/>
    <property type="match status" value="1"/>
</dbReference>
<feature type="transmembrane region" description="Helical" evidence="14">
    <location>
        <begin position="1435"/>
        <end position="1456"/>
    </location>
</feature>
<dbReference type="InterPro" id="IPR013083">
    <property type="entry name" value="Znf_RING/FYVE/PHD"/>
</dbReference>
<keyword evidence="10" id="KW-0862">Zinc</keyword>
<dbReference type="PANTHER" id="PTHR13145:SF0">
    <property type="entry name" value="E3 UBIQUITIN-PROTEIN LIGASE MARCHF6"/>
    <property type="match status" value="1"/>
</dbReference>
<dbReference type="Pfam" id="PF12906">
    <property type="entry name" value="RINGv"/>
    <property type="match status" value="1"/>
</dbReference>
<keyword evidence="9" id="KW-0833">Ubl conjugation pathway</keyword>
<evidence type="ECO:0000313" key="16">
    <source>
        <dbReference type="EMBL" id="WRT68876.1"/>
    </source>
</evidence>
<evidence type="ECO:0000256" key="1">
    <source>
        <dbReference type="ARBA" id="ARBA00000900"/>
    </source>
</evidence>
<evidence type="ECO:0000256" key="11">
    <source>
        <dbReference type="ARBA" id="ARBA00022989"/>
    </source>
</evidence>
<accession>A0ABZ1D4A7</accession>
<dbReference type="RefSeq" id="XP_062793615.1">
    <property type="nucleotide sequence ID" value="XM_062937564.1"/>
</dbReference>
<feature type="transmembrane region" description="Helical" evidence="14">
    <location>
        <begin position="891"/>
        <end position="914"/>
    </location>
</feature>
<evidence type="ECO:0000256" key="7">
    <source>
        <dbReference type="ARBA" id="ARBA00022723"/>
    </source>
</evidence>
<keyword evidence="17" id="KW-1185">Reference proteome</keyword>
<evidence type="ECO:0000256" key="14">
    <source>
        <dbReference type="SAM" id="Phobius"/>
    </source>
</evidence>
<evidence type="ECO:0000256" key="13">
    <source>
        <dbReference type="SAM" id="MobiDB-lite"/>
    </source>
</evidence>
<keyword evidence="7" id="KW-0479">Metal-binding</keyword>
<feature type="transmembrane region" description="Helical" evidence="14">
    <location>
        <begin position="1005"/>
        <end position="1026"/>
    </location>
</feature>
<sequence>MADITPAPPHHEEEGDVCRVCRVEGDETDPLIYPCKCSGSVRFVHQDCLKQWLAQTGKKHCEICGHKYTFTKIYPDQLPESIPLVVYIRQSLYWLYRQQLWVARCILVVTTWLIILPSMNMFSLRSLLWITDHIGYTGPEPTESLDTLFKVTFPNSNVSEVIISNITEHVQHNITSSGEASSISNISKGISVGDVVDRPMSTLFGVLRGAFEKWMKGDENSVVSFVLRGQVLSITLAAVLIGLILLREWITQHNWQEGARPQVVEQGDINPDEWMIVNGIARRTTDVMAALLGKARQDRERRVPIPRLGREQEREIARLRRQQATTRHIREQIDAQMDAQLASPIASPIDSEEEEEPNAQDQDAIGAEPDEAGGSLGKYDIKYPRSDDGEPLFVGRPIPSEPDAIASALQEYRQSHRLAERRAEEALPSTRENDLAGQAFDTLLDQALSGSQLPVSRTSSRNAFEGESEAGQSQPRVKRTNTGKSREESSDLIEEKKQARQSFKEREEVAYKAPELLKKGKNKEEVSENHIAGPSNNNYPSEGDIPLFLPASRSRSSSSTSSTSTSKNNIFRAGETIRFDESGNLLHELPRPATPDRNPFIQEPEGAESAEEHDGEWEDEREAGLDEEADRHGRAPADGIEGPADDLEEADLRPAQVQLMEEIEGEPWDRDDWNGMLEVVGLIGPLHGLFQNVLFGVIIMSASISIFIGLPLLIGKLFLSTDLIRSSLSIAGRTLYLIRKVTDPIVDIIFEIVKEVVALPLIASVRAAENLLARKLGLESGSKANILAKLSSIVSSTSSSSTSVGSEEKGRYVTLLADGLAWVGQNTFDAYQSYIDGKRKISISDAVSDRVLMVFSGYGVAGGIVGLIALPGENGGAISKELSKIVKEHAMFLKLAFFMVLELGAFPLGIGMMIDGCTVPLWSGVTLLSRLEKLKAGPFGVMFLDWLIGTMFMYQFATLLSHIRTLCRPGTLFFIRDPADPNYSPVKDIVDKSAFSQLRKLGTSAVMYAVIVFTLFGGSCWTLAYLPRVDFLPLRVDPTFGPLTSIPFDLLFLHLVVPPTVTIIRPRHRMRKILTVWWKSTINLVRLNTLMAKRSTSTDHKTLNDEPSRIDKVWPILDPICQLMFGKYNPTTTRARVPSSDQVILLPPAQRKAEGGVFIALNEEGVPNSPEDKMRLLKQDRRAREAGREPSRDYEVIRLPQYWRTRVHTFIGVTLLMAATVIATAVFGPVAVGRLASSFISNGSAKKIHDGYNWLFGAYIIHLSFSLGLTARRHILTLSKAGRLRRSGRSTRIKRTIMRFLAGTYGLLLVYGVIPIAVGLLGDIYGSTFSWTRKAGEGGRLLIHFWDTWAMGTVICSLAVGLMKNISRFRPARSSRLDNLKERFQNPIPKDFSSTHQILPTIGYLLIPVVSPFVITALIVLASKGKYSDEVYQGLLLAIIPLLLRILVIVLIRQWFSSGWSTMRQQMIDAEYVVEEKVENYDPSLEDKKRKIREAKGKAKKADLHGNEDEPVSDEDKQKGMDEEEEQEEHDWEDTVDEVADEDDDNDEIFKVD</sequence>
<dbReference type="Proteomes" id="UP001329825">
    <property type="component" value="Chromosome 8"/>
</dbReference>
<evidence type="ECO:0000256" key="2">
    <source>
        <dbReference type="ARBA" id="ARBA00004141"/>
    </source>
</evidence>
<gene>
    <name evidence="16" type="ORF">IL334_005857</name>
</gene>
<keyword evidence="12 14" id="KW-0472">Membrane</keyword>
<dbReference type="InterPro" id="IPR011016">
    <property type="entry name" value="Znf_RING-CH"/>
</dbReference>
<feature type="region of interest" description="Disordered" evidence="13">
    <location>
        <begin position="450"/>
        <end position="648"/>
    </location>
</feature>
<feature type="transmembrane region" description="Helical" evidence="14">
    <location>
        <begin position="1046"/>
        <end position="1064"/>
    </location>
</feature>
<feature type="compositionally biased region" description="Low complexity" evidence="13">
    <location>
        <begin position="552"/>
        <end position="566"/>
    </location>
</feature>
<proteinExistence type="predicted"/>
<feature type="transmembrane region" description="Helical" evidence="14">
    <location>
        <begin position="1341"/>
        <end position="1363"/>
    </location>
</feature>
<evidence type="ECO:0000259" key="15">
    <source>
        <dbReference type="PROSITE" id="PS51292"/>
    </source>
</evidence>